<organism evidence="3 4">
    <name type="scientific">Flavobacterium ginsengiterrae</name>
    <dbReference type="NCBI Taxonomy" id="871695"/>
    <lineage>
        <taxon>Bacteria</taxon>
        <taxon>Pseudomonadati</taxon>
        <taxon>Bacteroidota</taxon>
        <taxon>Flavobacteriia</taxon>
        <taxon>Flavobacteriales</taxon>
        <taxon>Flavobacteriaceae</taxon>
        <taxon>Flavobacterium</taxon>
    </lineage>
</organism>
<feature type="region of interest" description="Disordered" evidence="1">
    <location>
        <begin position="21"/>
        <end position="61"/>
    </location>
</feature>
<evidence type="ECO:0000256" key="1">
    <source>
        <dbReference type="SAM" id="MobiDB-lite"/>
    </source>
</evidence>
<proteinExistence type="predicted"/>
<keyword evidence="4" id="KW-1185">Reference proteome</keyword>
<name>A0ABP7GIB0_9FLAO</name>
<feature type="signal peptide" evidence="2">
    <location>
        <begin position="1"/>
        <end position="20"/>
    </location>
</feature>
<gene>
    <name evidence="3" type="ORF">GCM10022423_17010</name>
</gene>
<reference evidence="4" key="1">
    <citation type="journal article" date="2019" name="Int. J. Syst. Evol. Microbiol.">
        <title>The Global Catalogue of Microorganisms (GCM) 10K type strain sequencing project: providing services to taxonomists for standard genome sequencing and annotation.</title>
        <authorList>
            <consortium name="The Broad Institute Genomics Platform"/>
            <consortium name="The Broad Institute Genome Sequencing Center for Infectious Disease"/>
            <person name="Wu L."/>
            <person name="Ma J."/>
        </authorList>
    </citation>
    <scope>NUCLEOTIDE SEQUENCE [LARGE SCALE GENOMIC DNA]</scope>
    <source>
        <strain evidence="4">JCM 17337</strain>
    </source>
</reference>
<comment type="caution">
    <text evidence="3">The sequence shown here is derived from an EMBL/GenBank/DDBJ whole genome shotgun (WGS) entry which is preliminary data.</text>
</comment>
<evidence type="ECO:0000313" key="3">
    <source>
        <dbReference type="EMBL" id="GAA3765208.1"/>
    </source>
</evidence>
<evidence type="ECO:0000256" key="2">
    <source>
        <dbReference type="SAM" id="SignalP"/>
    </source>
</evidence>
<protein>
    <recommendedName>
        <fullName evidence="5">Pentapeptide MXKDX repeat protein</fullName>
    </recommendedName>
</protein>
<evidence type="ECO:0000313" key="4">
    <source>
        <dbReference type="Proteomes" id="UP001500748"/>
    </source>
</evidence>
<dbReference type="Proteomes" id="UP001500748">
    <property type="component" value="Unassembled WGS sequence"/>
</dbReference>
<feature type="compositionally biased region" description="Basic residues" evidence="1">
    <location>
        <begin position="36"/>
        <end position="46"/>
    </location>
</feature>
<accession>A0ABP7GIB0</accession>
<sequence length="61" mass="6517">MKNLFIVLAAVLGTSVMVSAQTTPAQAAPAKEVKATKHHHHKGNKKAKAETPKEETANVKK</sequence>
<feature type="compositionally biased region" description="Basic and acidic residues" evidence="1">
    <location>
        <begin position="47"/>
        <end position="61"/>
    </location>
</feature>
<feature type="compositionally biased region" description="Low complexity" evidence="1">
    <location>
        <begin position="21"/>
        <end position="30"/>
    </location>
</feature>
<dbReference type="RefSeq" id="WP_345142940.1">
    <property type="nucleotide sequence ID" value="NZ_BAABDU010000003.1"/>
</dbReference>
<keyword evidence="2" id="KW-0732">Signal</keyword>
<dbReference type="EMBL" id="BAABDU010000003">
    <property type="protein sequence ID" value="GAA3765208.1"/>
    <property type="molecule type" value="Genomic_DNA"/>
</dbReference>
<evidence type="ECO:0008006" key="5">
    <source>
        <dbReference type="Google" id="ProtNLM"/>
    </source>
</evidence>
<feature type="chain" id="PRO_5046023925" description="Pentapeptide MXKDX repeat protein" evidence="2">
    <location>
        <begin position="21"/>
        <end position="61"/>
    </location>
</feature>